<protein>
    <submittedName>
        <fullName evidence="3">Uncharacterized protein</fullName>
    </submittedName>
</protein>
<dbReference type="RefSeq" id="WP_272005101.1">
    <property type="nucleotide sequence ID" value="NZ_JAQNDN010000020.1"/>
</dbReference>
<reference evidence="3 4" key="1">
    <citation type="submission" date="2022-11" db="EMBL/GenBank/DDBJ databases">
        <title>Minimal conservation of predation-associated metabolite biosynthetic gene clusters underscores biosynthetic potential of Myxococcota including descriptions for ten novel species: Archangium lansinium sp. nov., Myxococcus landrumus sp. nov., Nannocystis bai.</title>
        <authorList>
            <person name="Ahearne A."/>
            <person name="Stevens C."/>
            <person name="Dowd S."/>
        </authorList>
    </citation>
    <scope>NUCLEOTIDE SEQUENCE [LARGE SCALE GENOMIC DNA]</scope>
    <source>
        <strain evidence="3 4">NCELM</strain>
    </source>
</reference>
<accession>A0ABT5BHL7</accession>
<feature type="region of interest" description="Disordered" evidence="1">
    <location>
        <begin position="24"/>
        <end position="103"/>
    </location>
</feature>
<evidence type="ECO:0000256" key="2">
    <source>
        <dbReference type="SAM" id="SignalP"/>
    </source>
</evidence>
<feature type="signal peptide" evidence="2">
    <location>
        <begin position="1"/>
        <end position="20"/>
    </location>
</feature>
<sequence>MNFASSQWSMMAMVVGWAAACGGGSGDGSTDHVATTGPTSTTTGTGTSDGSDTTSTGSEPTSTPTSSTGETSGPTTGQPGTTTTTDTGETTTDTTGGVEPPDLCAGLVQDLMDRPMTPLAKPELGAAVVDAEFGTTIRRITSVENVGDNPVIKPAYSTIAAWNTDETRLILYDVTKGHLLYDGKTYEFLKSLPIAPPDLEQFYWHGSEPSIVLYVHGKTLVRFDVDTEIEEPVHTFEFCGGPPSGGSDPLFSSWDGNRFGLKCDDQVFVFDAATNTVLGQQTLDENPAQVAPSGALAYLSDTGRVTDPALNVLRTLDLLEPWGHASLGRLANGHDTWNGLVYDPGPGGNDDIGALVTWDLTDGTSEVIIGPKTGYPYPPAGHISALAIHRPGWVVVSTIGDPAGQGLLDLELLLADTNTGQVCRAGRHRSWGQNNMTLGEPYWAAPTAVPSPSGTRILFGSDWGGGATVDAYVVELPSYAP</sequence>
<gene>
    <name evidence="3" type="ORF">POL58_34465</name>
</gene>
<keyword evidence="4" id="KW-1185">Reference proteome</keyword>
<comment type="caution">
    <text evidence="3">The sequence shown here is derived from an EMBL/GenBank/DDBJ whole genome shotgun (WGS) entry which is preliminary data.</text>
</comment>
<evidence type="ECO:0000313" key="4">
    <source>
        <dbReference type="Proteomes" id="UP001217838"/>
    </source>
</evidence>
<organism evidence="3 4">
    <name type="scientific">Nannocystis radixulma</name>
    <dbReference type="NCBI Taxonomy" id="2995305"/>
    <lineage>
        <taxon>Bacteria</taxon>
        <taxon>Pseudomonadati</taxon>
        <taxon>Myxococcota</taxon>
        <taxon>Polyangia</taxon>
        <taxon>Nannocystales</taxon>
        <taxon>Nannocystaceae</taxon>
        <taxon>Nannocystis</taxon>
    </lineage>
</organism>
<evidence type="ECO:0000313" key="3">
    <source>
        <dbReference type="EMBL" id="MDC0672908.1"/>
    </source>
</evidence>
<keyword evidence="2" id="KW-0732">Signal</keyword>
<proteinExistence type="predicted"/>
<dbReference type="SUPFAM" id="SSF82171">
    <property type="entry name" value="DPP6 N-terminal domain-like"/>
    <property type="match status" value="1"/>
</dbReference>
<feature type="chain" id="PRO_5045368339" evidence="2">
    <location>
        <begin position="21"/>
        <end position="481"/>
    </location>
</feature>
<evidence type="ECO:0000256" key="1">
    <source>
        <dbReference type="SAM" id="MobiDB-lite"/>
    </source>
</evidence>
<dbReference type="Proteomes" id="UP001217838">
    <property type="component" value="Unassembled WGS sequence"/>
</dbReference>
<dbReference type="EMBL" id="JAQNDN010000020">
    <property type="protein sequence ID" value="MDC0672908.1"/>
    <property type="molecule type" value="Genomic_DNA"/>
</dbReference>
<feature type="compositionally biased region" description="Low complexity" evidence="1">
    <location>
        <begin position="35"/>
        <end position="97"/>
    </location>
</feature>
<name>A0ABT5BHL7_9BACT</name>